<dbReference type="InterPro" id="IPR050216">
    <property type="entry name" value="LRR_domain-containing"/>
</dbReference>
<dbReference type="OrthoDB" id="566279at2759"/>
<comment type="subcellular location">
    <subcellularLocation>
        <location evidence="1">Cytoplasm</location>
        <location evidence="1">Cytoskeleton</location>
        <location evidence="1">Cilium axoneme</location>
    </subcellularLocation>
</comment>
<dbReference type="SUPFAM" id="SSF52058">
    <property type="entry name" value="L domain-like"/>
    <property type="match status" value="1"/>
</dbReference>
<dbReference type="InterPro" id="IPR003591">
    <property type="entry name" value="Leu-rich_rpt_typical-subtyp"/>
</dbReference>
<dbReference type="GeneID" id="25741781"/>
<dbReference type="STRING" id="145388.A0A0D2MY23"/>
<evidence type="ECO:0000256" key="3">
    <source>
        <dbReference type="ARBA" id="ARBA00022737"/>
    </source>
</evidence>
<dbReference type="KEGG" id="mng:MNEG_8906"/>
<dbReference type="SMART" id="SM00369">
    <property type="entry name" value="LRR_TYP"/>
    <property type="match status" value="4"/>
</dbReference>
<dbReference type="AlphaFoldDB" id="A0A0D2MY23"/>
<evidence type="ECO:0000313" key="6">
    <source>
        <dbReference type="Proteomes" id="UP000054498"/>
    </source>
</evidence>
<keyword evidence="2" id="KW-0433">Leucine-rich repeat</keyword>
<dbReference type="GO" id="GO:0005930">
    <property type="term" value="C:axoneme"/>
    <property type="evidence" value="ECO:0007669"/>
    <property type="project" value="UniProtKB-SubCell"/>
</dbReference>
<evidence type="ECO:0000256" key="2">
    <source>
        <dbReference type="ARBA" id="ARBA00022614"/>
    </source>
</evidence>
<proteinExistence type="predicted"/>
<dbReference type="PANTHER" id="PTHR48051:SF1">
    <property type="entry name" value="RAS SUPPRESSOR PROTEIN 1"/>
    <property type="match status" value="1"/>
</dbReference>
<dbReference type="Proteomes" id="UP000054498">
    <property type="component" value="Unassembled WGS sequence"/>
</dbReference>
<keyword evidence="6" id="KW-1185">Reference proteome</keyword>
<dbReference type="PROSITE" id="PS51450">
    <property type="entry name" value="LRR"/>
    <property type="match status" value="2"/>
</dbReference>
<gene>
    <name evidence="5" type="ORF">MNEG_8906</name>
</gene>
<dbReference type="Pfam" id="PF13855">
    <property type="entry name" value="LRR_8"/>
    <property type="match status" value="1"/>
</dbReference>
<reference evidence="5 6" key="1">
    <citation type="journal article" date="2013" name="BMC Genomics">
        <title>Reconstruction of the lipid metabolism for the microalga Monoraphidium neglectum from its genome sequence reveals characteristics suitable for biofuel production.</title>
        <authorList>
            <person name="Bogen C."/>
            <person name="Al-Dilaimi A."/>
            <person name="Albersmeier A."/>
            <person name="Wichmann J."/>
            <person name="Grundmann M."/>
            <person name="Rupp O."/>
            <person name="Lauersen K.J."/>
            <person name="Blifernez-Klassen O."/>
            <person name="Kalinowski J."/>
            <person name="Goesmann A."/>
            <person name="Mussgnug J.H."/>
            <person name="Kruse O."/>
        </authorList>
    </citation>
    <scope>NUCLEOTIDE SEQUENCE [LARGE SCALE GENOMIC DNA]</scope>
    <source>
        <strain evidence="5 6">SAG 48.87</strain>
    </source>
</reference>
<dbReference type="Gene3D" id="3.80.10.10">
    <property type="entry name" value="Ribonuclease Inhibitor"/>
    <property type="match status" value="1"/>
</dbReference>
<dbReference type="RefSeq" id="XP_013898075.1">
    <property type="nucleotide sequence ID" value="XM_014042621.1"/>
</dbReference>
<feature type="compositionally biased region" description="Basic and acidic residues" evidence="4">
    <location>
        <begin position="262"/>
        <end position="271"/>
    </location>
</feature>
<dbReference type="InterPro" id="IPR032675">
    <property type="entry name" value="LRR_dom_sf"/>
</dbReference>
<dbReference type="PANTHER" id="PTHR48051">
    <property type="match status" value="1"/>
</dbReference>
<dbReference type="EMBL" id="KK101972">
    <property type="protein sequence ID" value="KIY99055.1"/>
    <property type="molecule type" value="Genomic_DNA"/>
</dbReference>
<accession>A0A0D2MY23</accession>
<keyword evidence="3" id="KW-0677">Repeat</keyword>
<feature type="region of interest" description="Disordered" evidence="4">
    <location>
        <begin position="260"/>
        <end position="283"/>
    </location>
</feature>
<evidence type="ECO:0000256" key="4">
    <source>
        <dbReference type="SAM" id="MobiDB-lite"/>
    </source>
</evidence>
<evidence type="ECO:0000256" key="1">
    <source>
        <dbReference type="ARBA" id="ARBA00004430"/>
    </source>
</evidence>
<sequence length="283" mass="29098">MGNCLAPPADVKQRRGAAAARLKAWRATGIVTLPPGSKEVPAAVFEELAAAVKVLDCGGAALQQLPPEVGRLVNLTRLAAPNNQLTSLPPEIGSLTALKTLQLDGNQISDLPPGAALSGLRRLETLSLSNNRLRALPASLGALGALRALGCANNRLESLPPELGGSSALESLDVSGNPGLARLPEELGRLGRLKSLLADGTGVAEVPAALLVGCTSLQTLSLHGCPITAERLASTPGFEDFEARRRGKFTKMIAGGIAPSKGLDEGVDRELMPGGPGSRPTSR</sequence>
<organism evidence="5 6">
    <name type="scientific">Monoraphidium neglectum</name>
    <dbReference type="NCBI Taxonomy" id="145388"/>
    <lineage>
        <taxon>Eukaryota</taxon>
        <taxon>Viridiplantae</taxon>
        <taxon>Chlorophyta</taxon>
        <taxon>core chlorophytes</taxon>
        <taxon>Chlorophyceae</taxon>
        <taxon>CS clade</taxon>
        <taxon>Sphaeropleales</taxon>
        <taxon>Selenastraceae</taxon>
        <taxon>Monoraphidium</taxon>
    </lineage>
</organism>
<protein>
    <submittedName>
        <fullName evidence="5">Leucine-rich repeat-containing protein 57</fullName>
    </submittedName>
</protein>
<name>A0A0D2MY23_9CHLO</name>
<dbReference type="InterPro" id="IPR001611">
    <property type="entry name" value="Leu-rich_rpt"/>
</dbReference>
<dbReference type="SMART" id="SM00364">
    <property type="entry name" value="LRR_BAC"/>
    <property type="match status" value="5"/>
</dbReference>
<evidence type="ECO:0000313" key="5">
    <source>
        <dbReference type="EMBL" id="KIY99055.1"/>
    </source>
</evidence>